<evidence type="ECO:0000313" key="3">
    <source>
        <dbReference type="EMBL" id="MBB4135472.1"/>
    </source>
</evidence>
<proteinExistence type="inferred from homology"/>
<dbReference type="EC" id="1.1.1.76" evidence="3"/>
<name>A0A840EUW3_9ACTN</name>
<dbReference type="EMBL" id="JACIFP010000001">
    <property type="protein sequence ID" value="MBB4135472.1"/>
    <property type="molecule type" value="Genomic_DNA"/>
</dbReference>
<keyword evidence="2 3" id="KW-0560">Oxidoreductase</keyword>
<dbReference type="EC" id="1.1.1.-" evidence="3"/>
<dbReference type="InterPro" id="IPR002347">
    <property type="entry name" value="SDR_fam"/>
</dbReference>
<comment type="caution">
    <text evidence="3">The sequence shown here is derived from an EMBL/GenBank/DDBJ whole genome shotgun (WGS) entry which is preliminary data.</text>
</comment>
<dbReference type="Proteomes" id="UP000551501">
    <property type="component" value="Unassembled WGS sequence"/>
</dbReference>
<evidence type="ECO:0000256" key="1">
    <source>
        <dbReference type="ARBA" id="ARBA00006484"/>
    </source>
</evidence>
<dbReference type="AlphaFoldDB" id="A0A840EUW3"/>
<sequence length="187" mass="20374">MRCRQSCSIDPTYDDRPDIEFVHVDVTSADSVNALVAQVVETHGHLDIVMNNAGTEIEKSVPDTSEKEWDFVMDVNVKGVFLMSKAAVLQLTRCIALDHGHEGMRAVAICPGYVRTDMTEQYFESQADPAAVRAGMTGKMPLNNRLAEPSDIASMAAFLASDDASYLSGQAYVVDGALSAGRAFEWH</sequence>
<dbReference type="PANTHER" id="PTHR24321:SF8">
    <property type="entry name" value="ESTRADIOL 17-BETA-DEHYDROGENASE 8-RELATED"/>
    <property type="match status" value="1"/>
</dbReference>
<accession>A0A840EUW3</accession>
<gene>
    <name evidence="3" type="ORF">BKA16_002024</name>
</gene>
<dbReference type="PANTHER" id="PTHR24321">
    <property type="entry name" value="DEHYDROGENASES, SHORT CHAIN"/>
    <property type="match status" value="1"/>
</dbReference>
<dbReference type="SUPFAM" id="SSF51735">
    <property type="entry name" value="NAD(P)-binding Rossmann-fold domains"/>
    <property type="match status" value="1"/>
</dbReference>
<comment type="similarity">
    <text evidence="1">Belongs to the short-chain dehydrogenases/reductases (SDR) family.</text>
</comment>
<evidence type="ECO:0000313" key="4">
    <source>
        <dbReference type="Proteomes" id="UP000551501"/>
    </source>
</evidence>
<dbReference type="GO" id="GO:0047512">
    <property type="term" value="F:(S,S)-butanediol dehydrogenase activity"/>
    <property type="evidence" value="ECO:0007669"/>
    <property type="project" value="UniProtKB-EC"/>
</dbReference>
<dbReference type="EC" id="1.1.1.304" evidence="3"/>
<dbReference type="Pfam" id="PF13561">
    <property type="entry name" value="adh_short_C2"/>
    <property type="match status" value="1"/>
</dbReference>
<protein>
    <submittedName>
        <fullName evidence="3">Meso-butanediol dehydrogenase/(S,S)-butanediol dehydrogenase/diacetyl reductase</fullName>
        <ecNumber evidence="3">1.1.1.-</ecNumber>
        <ecNumber evidence="3">1.1.1.304</ecNumber>
        <ecNumber evidence="3">1.1.1.76</ecNumber>
    </submittedName>
</protein>
<dbReference type="CDD" id="cd05233">
    <property type="entry name" value="SDR_c"/>
    <property type="match status" value="1"/>
</dbReference>
<reference evidence="3 4" key="1">
    <citation type="submission" date="2020-08" db="EMBL/GenBank/DDBJ databases">
        <title>Sequencing the genomes of 1000 actinobacteria strains.</title>
        <authorList>
            <person name="Klenk H.-P."/>
        </authorList>
    </citation>
    <scope>NUCLEOTIDE SEQUENCE [LARGE SCALE GENOMIC DNA]</scope>
    <source>
        <strain evidence="3 4">DSM 45298</strain>
    </source>
</reference>
<dbReference type="RefSeq" id="WP_183370514.1">
    <property type="nucleotide sequence ID" value="NZ_BAABHL010000065.1"/>
</dbReference>
<keyword evidence="4" id="KW-1185">Reference proteome</keyword>
<dbReference type="Gene3D" id="3.40.50.720">
    <property type="entry name" value="NAD(P)-binding Rossmann-like Domain"/>
    <property type="match status" value="2"/>
</dbReference>
<dbReference type="InterPro" id="IPR036291">
    <property type="entry name" value="NAD(P)-bd_dom_sf"/>
</dbReference>
<organism evidence="3 4">
    <name type="scientific">Gordonia humi</name>
    <dbReference type="NCBI Taxonomy" id="686429"/>
    <lineage>
        <taxon>Bacteria</taxon>
        <taxon>Bacillati</taxon>
        <taxon>Actinomycetota</taxon>
        <taxon>Actinomycetes</taxon>
        <taxon>Mycobacteriales</taxon>
        <taxon>Gordoniaceae</taxon>
        <taxon>Gordonia</taxon>
    </lineage>
</organism>
<evidence type="ECO:0000256" key="2">
    <source>
        <dbReference type="ARBA" id="ARBA00023002"/>
    </source>
</evidence>
<dbReference type="PRINTS" id="PR00081">
    <property type="entry name" value="GDHRDH"/>
</dbReference>
<dbReference type="GO" id="GO:0052588">
    <property type="term" value="F:diacetyl reductase ((S)-acetoin forming) (NAD+) activity"/>
    <property type="evidence" value="ECO:0007669"/>
    <property type="project" value="UniProtKB-EC"/>
</dbReference>